<evidence type="ECO:0000313" key="3">
    <source>
        <dbReference type="EMBL" id="SNX69828.1"/>
    </source>
</evidence>
<evidence type="ECO:0000313" key="4">
    <source>
        <dbReference type="Proteomes" id="UP000219467"/>
    </source>
</evidence>
<dbReference type="InterPro" id="IPR008207">
    <property type="entry name" value="Sig_transdc_His_kin_Hpt_dom"/>
</dbReference>
<keyword evidence="1" id="KW-0902">Two-component regulatory system</keyword>
<gene>
    <name evidence="3" type="ORF">SAMN05878503_104237</name>
</gene>
<sequence>MIDWVRVADLRGEVGSDGFEEVVLLFMEETDAAVRSLSAAATSGALEETLHFLKGSALNLGFVTVSRLCQEGERLAADGQGANVDLDALAESYWRARADFLAGLGRLPPI</sequence>
<accession>A0A285CS02</accession>
<protein>
    <submittedName>
        <fullName evidence="3">Hpt domain-containing protein</fullName>
    </submittedName>
</protein>
<evidence type="ECO:0000259" key="2">
    <source>
        <dbReference type="Pfam" id="PF01627"/>
    </source>
</evidence>
<organism evidence="3 4">
    <name type="scientific">Cereibacter ovatus</name>
    <dbReference type="NCBI Taxonomy" id="439529"/>
    <lineage>
        <taxon>Bacteria</taxon>
        <taxon>Pseudomonadati</taxon>
        <taxon>Pseudomonadota</taxon>
        <taxon>Alphaproteobacteria</taxon>
        <taxon>Rhodobacterales</taxon>
        <taxon>Paracoccaceae</taxon>
        <taxon>Cereibacter</taxon>
    </lineage>
</organism>
<reference evidence="4" key="1">
    <citation type="submission" date="2017-08" db="EMBL/GenBank/DDBJ databases">
        <authorList>
            <person name="Varghese N."/>
            <person name="Submissions S."/>
        </authorList>
    </citation>
    <scope>NUCLEOTIDE SEQUENCE [LARGE SCALE GENOMIC DNA]</scope>
    <source>
        <strain evidence="4">JA234</strain>
    </source>
</reference>
<dbReference type="AlphaFoldDB" id="A0A285CS02"/>
<dbReference type="SUPFAM" id="SSF47226">
    <property type="entry name" value="Histidine-containing phosphotransfer domain, HPT domain"/>
    <property type="match status" value="1"/>
</dbReference>
<keyword evidence="4" id="KW-1185">Reference proteome</keyword>
<dbReference type="Pfam" id="PF01627">
    <property type="entry name" value="Hpt"/>
    <property type="match status" value="1"/>
</dbReference>
<dbReference type="EMBL" id="OAOQ01000004">
    <property type="protein sequence ID" value="SNX69828.1"/>
    <property type="molecule type" value="Genomic_DNA"/>
</dbReference>
<dbReference type="Proteomes" id="UP000219467">
    <property type="component" value="Unassembled WGS sequence"/>
</dbReference>
<dbReference type="GO" id="GO:0000160">
    <property type="term" value="P:phosphorelay signal transduction system"/>
    <property type="evidence" value="ECO:0007669"/>
    <property type="project" value="UniProtKB-KW"/>
</dbReference>
<dbReference type="InterPro" id="IPR036641">
    <property type="entry name" value="HPT_dom_sf"/>
</dbReference>
<evidence type="ECO:0000256" key="1">
    <source>
        <dbReference type="ARBA" id="ARBA00023012"/>
    </source>
</evidence>
<name>A0A285CS02_9RHOB</name>
<dbReference type="Gene3D" id="1.20.120.160">
    <property type="entry name" value="HPT domain"/>
    <property type="match status" value="1"/>
</dbReference>
<proteinExistence type="predicted"/>
<feature type="domain" description="HPt" evidence="2">
    <location>
        <begin position="22"/>
        <end position="88"/>
    </location>
</feature>
<dbReference type="GO" id="GO:0004672">
    <property type="term" value="F:protein kinase activity"/>
    <property type="evidence" value="ECO:0007669"/>
    <property type="project" value="UniProtKB-ARBA"/>
</dbReference>
<dbReference type="RefSeq" id="WP_097030043.1">
    <property type="nucleotide sequence ID" value="NZ_OAOQ01000004.1"/>
</dbReference>
<dbReference type="OrthoDB" id="7867809at2"/>